<dbReference type="EMBL" id="KV428039">
    <property type="protein sequence ID" value="KZT39933.1"/>
    <property type="molecule type" value="Genomic_DNA"/>
</dbReference>
<reference evidence="1 2" key="1">
    <citation type="journal article" date="2016" name="Mol. Biol. Evol.">
        <title>Comparative Genomics of Early-Diverging Mushroom-Forming Fungi Provides Insights into the Origins of Lignocellulose Decay Capabilities.</title>
        <authorList>
            <person name="Nagy L.G."/>
            <person name="Riley R."/>
            <person name="Tritt A."/>
            <person name="Adam C."/>
            <person name="Daum C."/>
            <person name="Floudas D."/>
            <person name="Sun H."/>
            <person name="Yadav J.S."/>
            <person name="Pangilinan J."/>
            <person name="Larsson K.H."/>
            <person name="Matsuura K."/>
            <person name="Barry K."/>
            <person name="Labutti K."/>
            <person name="Kuo R."/>
            <person name="Ohm R.A."/>
            <person name="Bhattacharya S.S."/>
            <person name="Shirouzu T."/>
            <person name="Yoshinaga Y."/>
            <person name="Martin F.M."/>
            <person name="Grigoriev I.V."/>
            <person name="Hibbett D.S."/>
        </authorList>
    </citation>
    <scope>NUCLEOTIDE SEQUENCE [LARGE SCALE GENOMIC DNA]</scope>
    <source>
        <strain evidence="1 2">HHB10207 ss-3</strain>
    </source>
</reference>
<evidence type="ECO:0000313" key="1">
    <source>
        <dbReference type="EMBL" id="KZT39933.1"/>
    </source>
</evidence>
<organism evidence="1 2">
    <name type="scientific">Sistotremastrum suecicum HHB10207 ss-3</name>
    <dbReference type="NCBI Taxonomy" id="1314776"/>
    <lineage>
        <taxon>Eukaryota</taxon>
        <taxon>Fungi</taxon>
        <taxon>Dikarya</taxon>
        <taxon>Basidiomycota</taxon>
        <taxon>Agaricomycotina</taxon>
        <taxon>Agaricomycetes</taxon>
        <taxon>Sistotremastrales</taxon>
        <taxon>Sistotremastraceae</taxon>
        <taxon>Sistotremastrum</taxon>
    </lineage>
</organism>
<gene>
    <name evidence="1" type="ORF">SISSUDRAFT_564166</name>
</gene>
<keyword evidence="2" id="KW-1185">Reference proteome</keyword>
<evidence type="ECO:0000313" key="2">
    <source>
        <dbReference type="Proteomes" id="UP000076798"/>
    </source>
</evidence>
<dbReference type="AlphaFoldDB" id="A0A166ETN1"/>
<name>A0A166ETN1_9AGAM</name>
<accession>A0A166ETN1</accession>
<sequence>MRATGVCCIPKCQVSECIALSQSQWHGPQVREAKNALSSSRACEILHDFLFVHGPPAVPLFRLPSWHIFLTPHSPIKIFLPPLPSSCRSLDRPACLDSLITYSRPKFRICRYHLYAYQTLTIFISNLKSQVLSRPSFLLPRPSRHVPPSFECTRPALIS</sequence>
<proteinExistence type="predicted"/>
<dbReference type="Proteomes" id="UP000076798">
    <property type="component" value="Unassembled WGS sequence"/>
</dbReference>
<protein>
    <submittedName>
        <fullName evidence="1">Uncharacterized protein</fullName>
    </submittedName>
</protein>